<dbReference type="Gene3D" id="3.60.10.10">
    <property type="entry name" value="Endonuclease/exonuclease/phosphatase"/>
    <property type="match status" value="1"/>
</dbReference>
<keyword evidence="17" id="KW-1185">Reference proteome</keyword>
<evidence type="ECO:0000259" key="15">
    <source>
        <dbReference type="Pfam" id="PF03372"/>
    </source>
</evidence>
<dbReference type="PANTHER" id="PTHR16320:SF24">
    <property type="entry name" value="PHOSPHODIESTERASE, PUTATIVE-RELATED"/>
    <property type="match status" value="1"/>
</dbReference>
<dbReference type="GeneID" id="83212801"/>
<keyword evidence="11" id="KW-0443">Lipid metabolism</keyword>
<evidence type="ECO:0000256" key="4">
    <source>
        <dbReference type="ARBA" id="ARBA00006335"/>
    </source>
</evidence>
<dbReference type="EMBL" id="JARTCD010000021">
    <property type="protein sequence ID" value="KAJ8659006.1"/>
    <property type="molecule type" value="Genomic_DNA"/>
</dbReference>
<evidence type="ECO:0000256" key="9">
    <source>
        <dbReference type="ARBA" id="ARBA00022919"/>
    </source>
</evidence>
<evidence type="ECO:0000256" key="6">
    <source>
        <dbReference type="ARBA" id="ARBA00022723"/>
    </source>
</evidence>
<dbReference type="InterPro" id="IPR005135">
    <property type="entry name" value="Endo/exonuclease/phosphatase"/>
</dbReference>
<evidence type="ECO:0000256" key="5">
    <source>
        <dbReference type="ARBA" id="ARBA00022692"/>
    </source>
</evidence>
<dbReference type="GO" id="GO:0006665">
    <property type="term" value="P:sphingolipid metabolic process"/>
    <property type="evidence" value="ECO:0007669"/>
    <property type="project" value="UniProtKB-KW"/>
</dbReference>
<comment type="caution">
    <text evidence="16">The sequence shown here is derived from an EMBL/GenBank/DDBJ whole genome shotgun (WGS) entry which is preliminary data.</text>
</comment>
<evidence type="ECO:0000256" key="3">
    <source>
        <dbReference type="ARBA" id="ARBA00004991"/>
    </source>
</evidence>
<dbReference type="GO" id="GO:0016020">
    <property type="term" value="C:membrane"/>
    <property type="evidence" value="ECO:0007669"/>
    <property type="project" value="UniProtKB-SubCell"/>
</dbReference>
<dbReference type="Proteomes" id="UP001234581">
    <property type="component" value="Unassembled WGS sequence"/>
</dbReference>
<feature type="transmembrane region" description="Helical" evidence="14">
    <location>
        <begin position="371"/>
        <end position="401"/>
    </location>
</feature>
<comment type="subcellular location">
    <subcellularLocation>
        <location evidence="1">Membrane</location>
        <topology evidence="1">Multi-pass membrane protein</topology>
    </subcellularLocation>
</comment>
<evidence type="ECO:0000256" key="2">
    <source>
        <dbReference type="ARBA" id="ARBA00004760"/>
    </source>
</evidence>
<dbReference type="InterPro" id="IPR036691">
    <property type="entry name" value="Endo/exonu/phosph_ase_sf"/>
</dbReference>
<gene>
    <name evidence="16" type="ORF">O0I10_005388</name>
</gene>
<comment type="pathway">
    <text evidence="3">Sphingolipid metabolism.</text>
</comment>
<evidence type="ECO:0000256" key="8">
    <source>
        <dbReference type="ARBA" id="ARBA00022842"/>
    </source>
</evidence>
<evidence type="ECO:0000313" key="17">
    <source>
        <dbReference type="Proteomes" id="UP001234581"/>
    </source>
</evidence>
<evidence type="ECO:0000256" key="14">
    <source>
        <dbReference type="SAM" id="Phobius"/>
    </source>
</evidence>
<evidence type="ECO:0000256" key="13">
    <source>
        <dbReference type="SAM" id="MobiDB-lite"/>
    </source>
</evidence>
<evidence type="ECO:0000256" key="11">
    <source>
        <dbReference type="ARBA" id="ARBA00023098"/>
    </source>
</evidence>
<dbReference type="Pfam" id="PF03372">
    <property type="entry name" value="Exo_endo_phos"/>
    <property type="match status" value="1"/>
</dbReference>
<evidence type="ECO:0000256" key="1">
    <source>
        <dbReference type="ARBA" id="ARBA00004141"/>
    </source>
</evidence>
<sequence>MNSNKLSVLSLNCWGLNIVSKKRRFRLCAIADAISNTDYDIVALQELWMPEDFEYLKQQTQSMLPYAKLYYSGALGSGLAILSRFPIVSTSYSRYTLAGRPLKIFHGDFYVGKGYASACIDHPDIGIIEVFNTHLHAGYGDETEYEGHRLSETWELARRLRASAAQGRQVIVSGDFNSVPTSHNYQLLKLHAFMTDSWMQANQQQRQNDEIDSDDMIQYEGITCNSPMNSWSKNKAGLGDRLDYIFYRMTPQLQCIHSNVAMTEYIPGTQMSYSDHFAVHSTFAVHTHATSQPSSSSPTIHHDLSHPAHTNLDCKMLGQMRDIFKRDQEDTRKTANMLLVLFVVALLLVIFIYAVLVALPTTLQQHYDGNLVTLLVTLLGGICVILMAAFATVCLIVGFVFGRTEQRALRQFVADADTLMSAIQRRNRHPSPSHRHDSLLPLDTE</sequence>
<dbReference type="AlphaFoldDB" id="A0AAD7V7I3"/>
<evidence type="ECO:0000313" key="16">
    <source>
        <dbReference type="EMBL" id="KAJ8659006.1"/>
    </source>
</evidence>
<feature type="region of interest" description="Disordered" evidence="13">
    <location>
        <begin position="425"/>
        <end position="445"/>
    </location>
</feature>
<keyword evidence="12 14" id="KW-0472">Membrane</keyword>
<evidence type="ECO:0000256" key="12">
    <source>
        <dbReference type="ARBA" id="ARBA00023136"/>
    </source>
</evidence>
<proteinExistence type="inferred from homology"/>
<evidence type="ECO:0000256" key="7">
    <source>
        <dbReference type="ARBA" id="ARBA00022801"/>
    </source>
</evidence>
<name>A0AAD7V7I3_9FUNG</name>
<keyword evidence="10 14" id="KW-1133">Transmembrane helix</keyword>
<comment type="pathway">
    <text evidence="2">Lipid metabolism; sphingolipid metabolism.</text>
</comment>
<reference evidence="16 17" key="1">
    <citation type="submission" date="2023-03" db="EMBL/GenBank/DDBJ databases">
        <title>Genome sequence of Lichtheimia ornata CBS 291.66.</title>
        <authorList>
            <person name="Mohabir J.T."/>
            <person name="Shea T.P."/>
            <person name="Kurbessoian T."/>
            <person name="Berby B."/>
            <person name="Fontaine J."/>
            <person name="Livny J."/>
            <person name="Gnirke A."/>
            <person name="Stajich J.E."/>
            <person name="Cuomo C.A."/>
        </authorList>
    </citation>
    <scope>NUCLEOTIDE SEQUENCE [LARGE SCALE GENOMIC DNA]</scope>
    <source>
        <strain evidence="16">CBS 291.66</strain>
    </source>
</reference>
<dbReference type="SUPFAM" id="SSF56219">
    <property type="entry name" value="DNase I-like"/>
    <property type="match status" value="1"/>
</dbReference>
<keyword evidence="5 14" id="KW-0812">Transmembrane</keyword>
<feature type="transmembrane region" description="Helical" evidence="14">
    <location>
        <begin position="335"/>
        <end position="359"/>
    </location>
</feature>
<evidence type="ECO:0000256" key="10">
    <source>
        <dbReference type="ARBA" id="ARBA00022989"/>
    </source>
</evidence>
<dbReference type="GO" id="GO:0004767">
    <property type="term" value="F:sphingomyelin phosphodiesterase activity"/>
    <property type="evidence" value="ECO:0007669"/>
    <property type="project" value="InterPro"/>
</dbReference>
<feature type="domain" description="Endonuclease/exonuclease/phosphatase" evidence="15">
    <location>
        <begin position="9"/>
        <end position="248"/>
    </location>
</feature>
<dbReference type="RefSeq" id="XP_058343919.1">
    <property type="nucleotide sequence ID" value="XM_058485433.1"/>
</dbReference>
<dbReference type="GO" id="GO:0046872">
    <property type="term" value="F:metal ion binding"/>
    <property type="evidence" value="ECO:0007669"/>
    <property type="project" value="UniProtKB-KW"/>
</dbReference>
<dbReference type="InterPro" id="IPR038772">
    <property type="entry name" value="Sph/SMPD2-like"/>
</dbReference>
<keyword evidence="9" id="KW-0746">Sphingolipid metabolism</keyword>
<keyword evidence="8" id="KW-0460">Magnesium</keyword>
<keyword evidence="6" id="KW-0479">Metal-binding</keyword>
<accession>A0AAD7V7I3</accession>
<comment type="similarity">
    <text evidence="4">Belongs to the neutral sphingomyelinase family.</text>
</comment>
<dbReference type="PANTHER" id="PTHR16320">
    <property type="entry name" value="SPHINGOMYELINASE FAMILY MEMBER"/>
    <property type="match status" value="1"/>
</dbReference>
<keyword evidence="7" id="KW-0378">Hydrolase</keyword>
<protein>
    <recommendedName>
        <fullName evidence="15">Endonuclease/exonuclease/phosphatase domain-containing protein</fullName>
    </recommendedName>
</protein>
<organism evidence="16 17">
    <name type="scientific">Lichtheimia ornata</name>
    <dbReference type="NCBI Taxonomy" id="688661"/>
    <lineage>
        <taxon>Eukaryota</taxon>
        <taxon>Fungi</taxon>
        <taxon>Fungi incertae sedis</taxon>
        <taxon>Mucoromycota</taxon>
        <taxon>Mucoromycotina</taxon>
        <taxon>Mucoromycetes</taxon>
        <taxon>Mucorales</taxon>
        <taxon>Lichtheimiaceae</taxon>
        <taxon>Lichtheimia</taxon>
    </lineage>
</organism>